<dbReference type="Proteomes" id="UP001238163">
    <property type="component" value="Unassembled WGS sequence"/>
</dbReference>
<sequence>MSTMSTIVIRKLTQPPGGTMKIRPSIRVLIAMLVMACLSPFAMAVGTPAGTAITNRAQADYNDANGNALPTVYSNTVTTIVSQVAAVDVTPDTSNATGPQGTTVSFSVSVVNNGNGPDTFDLATVNDRTWTTRMYLDANGNGIRDAGEDTLVTSTTLLAADATFQLILEVDIPALTPINTAGISTLTATSQFDGTVSDAGVYTATTQDAALTVTKFVVDSPAYKPGDVITYAIEGANTGTAPAQNVVITDAIPANTTYVPGSIRFGTVASTYATAAAMTDAVDADGCDFNITNPGKVTMTWGEAKPAPDASSSGRIYFQVTINANVPIGTGVSNIAQIDYSIGGNAQPPIQSTSASFNVENLPGVDLSTTVIAKSANPGDVVTYPLVITNTGNAADVIDLTYTSSSGLVWQYWVDTDGGGIAGDNGDYLLTDTDGDGKIDTGSLNQNQSLSILVKTTIPAGSLDQSTDTLTITGTSSNDTNVSDTQSYTTTITAPILAVIKEVAPLGNQPPGTELTYTVTATNNGTGVATSVIISDFVPQFTTYVPASIKTGSSLATLVARSDAADADGAHYDTGNNAVVNTAVSLGAGGVFIIQFKVTIDN</sequence>
<evidence type="ECO:0000259" key="1">
    <source>
        <dbReference type="Pfam" id="PF01345"/>
    </source>
</evidence>
<accession>A0AAE4AQM6</accession>
<organism evidence="2 3">
    <name type="scientific">Oligosphaera ethanolica</name>
    <dbReference type="NCBI Taxonomy" id="760260"/>
    <lineage>
        <taxon>Bacteria</taxon>
        <taxon>Pseudomonadati</taxon>
        <taxon>Lentisphaerota</taxon>
        <taxon>Oligosphaeria</taxon>
        <taxon>Oligosphaerales</taxon>
        <taxon>Oligosphaeraceae</taxon>
        <taxon>Oligosphaera</taxon>
    </lineage>
</organism>
<dbReference type="InterPro" id="IPR001434">
    <property type="entry name" value="OmcB-like_DUF11"/>
</dbReference>
<evidence type="ECO:0000313" key="2">
    <source>
        <dbReference type="EMBL" id="MDQ0291685.1"/>
    </source>
</evidence>
<dbReference type="InterPro" id="IPR051172">
    <property type="entry name" value="Chlamydia_OmcB"/>
</dbReference>
<dbReference type="InterPro" id="IPR047589">
    <property type="entry name" value="DUF11_rpt"/>
</dbReference>
<dbReference type="EMBL" id="JAUSVL010000001">
    <property type="protein sequence ID" value="MDQ0291685.1"/>
    <property type="molecule type" value="Genomic_DNA"/>
</dbReference>
<dbReference type="Pfam" id="PF01345">
    <property type="entry name" value="DUF11"/>
    <property type="match status" value="2"/>
</dbReference>
<dbReference type="Gene3D" id="2.60.40.740">
    <property type="match status" value="1"/>
</dbReference>
<name>A0AAE4AQM6_9BACT</name>
<dbReference type="PANTHER" id="PTHR34819">
    <property type="entry name" value="LARGE CYSTEINE-RICH PERIPLASMIC PROTEIN OMCB"/>
    <property type="match status" value="1"/>
</dbReference>
<feature type="domain" description="DUF11" evidence="1">
    <location>
        <begin position="498"/>
        <end position="554"/>
    </location>
</feature>
<keyword evidence="3" id="KW-1185">Reference proteome</keyword>
<dbReference type="SUPFAM" id="SSF49401">
    <property type="entry name" value="Bacterial adhesins"/>
    <property type="match status" value="1"/>
</dbReference>
<dbReference type="InterPro" id="IPR008966">
    <property type="entry name" value="Adhesion_dom_sf"/>
</dbReference>
<proteinExistence type="predicted"/>
<dbReference type="NCBIfam" id="TIGR04226">
    <property type="entry name" value="RrgB_K2N_iso_D2"/>
    <property type="match status" value="1"/>
</dbReference>
<dbReference type="InterPro" id="IPR026466">
    <property type="entry name" value="Fim_isopep_form_D2_dom"/>
</dbReference>
<reference evidence="2" key="1">
    <citation type="submission" date="2023-07" db="EMBL/GenBank/DDBJ databases">
        <title>Genomic Encyclopedia of Type Strains, Phase IV (KMG-IV): sequencing the most valuable type-strain genomes for metagenomic binning, comparative biology and taxonomic classification.</title>
        <authorList>
            <person name="Goeker M."/>
        </authorList>
    </citation>
    <scope>NUCLEOTIDE SEQUENCE</scope>
    <source>
        <strain evidence="2">DSM 24202</strain>
    </source>
</reference>
<comment type="caution">
    <text evidence="2">The sequence shown here is derived from an EMBL/GenBank/DDBJ whole genome shotgun (WGS) entry which is preliminary data.</text>
</comment>
<dbReference type="RefSeq" id="WP_307264829.1">
    <property type="nucleotide sequence ID" value="NZ_JAUSVL010000001.1"/>
</dbReference>
<gene>
    <name evidence="2" type="ORF">J3R75_003792</name>
</gene>
<protein>
    <submittedName>
        <fullName evidence="2">Repeat protein (TIGR01451 family)</fullName>
    </submittedName>
</protein>
<dbReference type="AlphaFoldDB" id="A0AAE4AQM6"/>
<dbReference type="NCBIfam" id="TIGR01451">
    <property type="entry name" value="B_ant_repeat"/>
    <property type="match status" value="2"/>
</dbReference>
<feature type="domain" description="DUF11" evidence="1">
    <location>
        <begin position="211"/>
        <end position="274"/>
    </location>
</feature>
<evidence type="ECO:0000313" key="3">
    <source>
        <dbReference type="Proteomes" id="UP001238163"/>
    </source>
</evidence>